<evidence type="ECO:0000256" key="1">
    <source>
        <dbReference type="SAM" id="MobiDB-lite"/>
    </source>
</evidence>
<dbReference type="InterPro" id="IPR001810">
    <property type="entry name" value="F-box_dom"/>
</dbReference>
<organism evidence="3 4">
    <name type="scientific">Ramularia collo-cygni</name>
    <dbReference type="NCBI Taxonomy" id="112498"/>
    <lineage>
        <taxon>Eukaryota</taxon>
        <taxon>Fungi</taxon>
        <taxon>Dikarya</taxon>
        <taxon>Ascomycota</taxon>
        <taxon>Pezizomycotina</taxon>
        <taxon>Dothideomycetes</taxon>
        <taxon>Dothideomycetidae</taxon>
        <taxon>Mycosphaerellales</taxon>
        <taxon>Mycosphaerellaceae</taxon>
        <taxon>Ramularia</taxon>
    </lineage>
</organism>
<dbReference type="InterPro" id="IPR036047">
    <property type="entry name" value="F-box-like_dom_sf"/>
</dbReference>
<dbReference type="RefSeq" id="XP_023629738.1">
    <property type="nucleotide sequence ID" value="XM_023773970.1"/>
</dbReference>
<keyword evidence="4" id="KW-1185">Reference proteome</keyword>
<evidence type="ECO:0000259" key="2">
    <source>
        <dbReference type="Pfam" id="PF00646"/>
    </source>
</evidence>
<protein>
    <recommendedName>
        <fullName evidence="2">F-box domain-containing protein</fullName>
    </recommendedName>
</protein>
<feature type="region of interest" description="Disordered" evidence="1">
    <location>
        <begin position="1"/>
        <end position="25"/>
    </location>
</feature>
<evidence type="ECO:0000313" key="4">
    <source>
        <dbReference type="Proteomes" id="UP000225277"/>
    </source>
</evidence>
<dbReference type="GeneID" id="35603806"/>
<dbReference type="SUPFAM" id="SSF81383">
    <property type="entry name" value="F-box domain"/>
    <property type="match status" value="1"/>
</dbReference>
<dbReference type="Proteomes" id="UP000225277">
    <property type="component" value="Unassembled WGS sequence"/>
</dbReference>
<feature type="domain" description="F-box" evidence="2">
    <location>
        <begin position="49"/>
        <end position="81"/>
    </location>
</feature>
<accession>A0A2D3VKS1</accession>
<gene>
    <name evidence="3" type="ORF">RCC_08724</name>
</gene>
<evidence type="ECO:0000313" key="3">
    <source>
        <dbReference type="EMBL" id="CZT23014.1"/>
    </source>
</evidence>
<reference evidence="3 4" key="1">
    <citation type="submission" date="2016-03" db="EMBL/GenBank/DDBJ databases">
        <authorList>
            <person name="Ploux O."/>
        </authorList>
    </citation>
    <scope>NUCLEOTIDE SEQUENCE [LARGE SCALE GENOMIC DNA]</scope>
    <source>
        <strain evidence="3 4">URUG2</strain>
    </source>
</reference>
<dbReference type="AlphaFoldDB" id="A0A2D3VKS1"/>
<dbReference type="EMBL" id="FJUY01000015">
    <property type="protein sequence ID" value="CZT23014.1"/>
    <property type="molecule type" value="Genomic_DNA"/>
</dbReference>
<name>A0A2D3VKS1_9PEZI</name>
<dbReference type="Pfam" id="PF00646">
    <property type="entry name" value="F-box"/>
    <property type="match status" value="1"/>
</dbReference>
<sequence>MMARRAKVIQQGHQKRPADDGRKNASAANMAITRSATTFATIRAVTDTPELLEMILMNLSAKKTFEFQRVSKRWKATIQGSSTLQKRMVTRYYGPTLAPQSHPTMSPQHQRQMYHWTPGLIPSIIYYHASTTTHIGVEQGSPQDIIGTVAKTTMPSVAGQQRLLEIHMRYIIPKGVKNVSWGKLYITKPAIKAVTIRIGALATIDEDCINSCTAWNPSGLIWQDVLDAIKGMRSNDDSAPISIVEFSMTAEKSEWTKKLRKCKGKKGSIGRCTCIKELLR</sequence>
<proteinExistence type="predicted"/>